<proteinExistence type="predicted"/>
<evidence type="ECO:0000313" key="3">
    <source>
        <dbReference type="Proteomes" id="UP000316988"/>
    </source>
</evidence>
<dbReference type="Gene3D" id="3.30.1540.10">
    <property type="entry name" value="formyl-coa transferase, domain 3"/>
    <property type="match status" value="1"/>
</dbReference>
<gene>
    <name evidence="2" type="ORF">FNM00_12765</name>
</gene>
<dbReference type="InterPro" id="IPR003673">
    <property type="entry name" value="CoA-Trfase_fam_III"/>
</dbReference>
<dbReference type="AlphaFoldDB" id="A0A554S779"/>
<dbReference type="SUPFAM" id="SSF89796">
    <property type="entry name" value="CoA-transferase family III (CaiB/BaiF)"/>
    <property type="match status" value="1"/>
</dbReference>
<dbReference type="OrthoDB" id="3561197at2"/>
<dbReference type="EMBL" id="VLNT01000010">
    <property type="protein sequence ID" value="TSD62217.1"/>
    <property type="molecule type" value="Genomic_DNA"/>
</dbReference>
<sequence length="428" mass="46094">MEGSAQFPPPGFFEIVAGDAPHSRGAHGDRKAPTMTEAPLRGVTVLDMSTILAGPMAASLLGEFGADVIKIEEPRHGDPARSYPPLVEGVSAQWSVLGRNKRSVTVDLHQPGAAQVVGRLAAAVDIVVTNFRPATLRRFGVDFDDLVAFRPDLVMVHVSAFGRTGPYAERPGFARVAEAFAGLTHRTGEPDRPPVFAGYPVADGVTGIYAAFTALLALRQRDRTAEPQLVDLALYEPLLRMMEDFIVDYDVTGHSVGRQGNENPHISPNNLYRTRDGRWLALPASTEQMWRRLVKAMGADDLAGYTDMAQRVAHRQQIEDRVHAFVGSYDLEPLMELLVDAGIAAGPVNTAEEICADPHIRARGSVVEFPDDSGHLRRMQSPAGLFSGFEGTLRSPAPGLGQHTDAVLADLAGLSAEEIGTLRANGTI</sequence>
<dbReference type="Pfam" id="PF02515">
    <property type="entry name" value="CoA_transf_3"/>
    <property type="match status" value="1"/>
</dbReference>
<dbReference type="Gene3D" id="3.40.50.10540">
    <property type="entry name" value="Crotonobetainyl-coa:carnitine coa-transferase, domain 1"/>
    <property type="match status" value="1"/>
</dbReference>
<comment type="caution">
    <text evidence="2">The sequence shown here is derived from an EMBL/GenBank/DDBJ whole genome shotgun (WGS) entry which is preliminary data.</text>
</comment>
<name>A0A554S779_9ACTN</name>
<keyword evidence="1 2" id="KW-0808">Transferase</keyword>
<dbReference type="PANTHER" id="PTHR48207:SF3">
    <property type="entry name" value="SUCCINATE--HYDROXYMETHYLGLUTARATE COA-TRANSFERASE"/>
    <property type="match status" value="1"/>
</dbReference>
<protein>
    <submittedName>
        <fullName evidence="2">CoA transferase</fullName>
    </submittedName>
</protein>
<evidence type="ECO:0000313" key="2">
    <source>
        <dbReference type="EMBL" id="TSD62217.1"/>
    </source>
</evidence>
<keyword evidence="3" id="KW-1185">Reference proteome</keyword>
<dbReference type="InterPro" id="IPR023606">
    <property type="entry name" value="CoA-Trfase_III_dom_1_sf"/>
</dbReference>
<organism evidence="2 3">
    <name type="scientific">Aeromicrobium piscarium</name>
    <dbReference type="NCBI Taxonomy" id="2590901"/>
    <lineage>
        <taxon>Bacteria</taxon>
        <taxon>Bacillati</taxon>
        <taxon>Actinomycetota</taxon>
        <taxon>Actinomycetes</taxon>
        <taxon>Propionibacteriales</taxon>
        <taxon>Nocardioidaceae</taxon>
        <taxon>Aeromicrobium</taxon>
    </lineage>
</organism>
<dbReference type="Proteomes" id="UP000316988">
    <property type="component" value="Unassembled WGS sequence"/>
</dbReference>
<reference evidence="2 3" key="1">
    <citation type="submission" date="2019-07" db="EMBL/GenBank/DDBJ databases">
        <authorList>
            <person name="Zhao L.H."/>
        </authorList>
    </citation>
    <scope>NUCLEOTIDE SEQUENCE [LARGE SCALE GENOMIC DNA]</scope>
    <source>
        <strain evidence="2 3">Co35</strain>
    </source>
</reference>
<evidence type="ECO:0000256" key="1">
    <source>
        <dbReference type="ARBA" id="ARBA00022679"/>
    </source>
</evidence>
<dbReference type="InterPro" id="IPR050483">
    <property type="entry name" value="CoA-transferase_III_domain"/>
</dbReference>
<dbReference type="GO" id="GO:0008410">
    <property type="term" value="F:CoA-transferase activity"/>
    <property type="evidence" value="ECO:0007669"/>
    <property type="project" value="TreeGrafter"/>
</dbReference>
<dbReference type="InterPro" id="IPR044855">
    <property type="entry name" value="CoA-Trfase_III_dom3_sf"/>
</dbReference>
<accession>A0A554S779</accession>
<dbReference type="PANTHER" id="PTHR48207">
    <property type="entry name" value="SUCCINATE--HYDROXYMETHYLGLUTARATE COA-TRANSFERASE"/>
    <property type="match status" value="1"/>
</dbReference>